<dbReference type="InterPro" id="IPR037523">
    <property type="entry name" value="VOC_core"/>
</dbReference>
<evidence type="ECO:0000259" key="1">
    <source>
        <dbReference type="PROSITE" id="PS51819"/>
    </source>
</evidence>
<name>A0A1T5M741_9BACT</name>
<dbReference type="InterPro" id="IPR029068">
    <property type="entry name" value="Glyas_Bleomycin-R_OHBP_Dase"/>
</dbReference>
<evidence type="ECO:0000313" key="3">
    <source>
        <dbReference type="Proteomes" id="UP000190961"/>
    </source>
</evidence>
<dbReference type="EMBL" id="FUZU01000003">
    <property type="protein sequence ID" value="SKC84046.1"/>
    <property type="molecule type" value="Genomic_DNA"/>
</dbReference>
<proteinExistence type="predicted"/>
<dbReference type="PANTHER" id="PTHR36110:SF2">
    <property type="entry name" value="RING-CLEAVING DIOXYGENASE MHQE-RELATED"/>
    <property type="match status" value="1"/>
</dbReference>
<dbReference type="InterPro" id="IPR052537">
    <property type="entry name" value="Extradiol_RC_dioxygenase"/>
</dbReference>
<protein>
    <submittedName>
        <fullName evidence="2">Glyoxalase family protein</fullName>
    </submittedName>
</protein>
<dbReference type="Proteomes" id="UP000190961">
    <property type="component" value="Unassembled WGS sequence"/>
</dbReference>
<dbReference type="PROSITE" id="PS51819">
    <property type="entry name" value="VOC"/>
    <property type="match status" value="2"/>
</dbReference>
<dbReference type="InterPro" id="IPR004360">
    <property type="entry name" value="Glyas_Fos-R_dOase_dom"/>
</dbReference>
<dbReference type="SUPFAM" id="SSF54593">
    <property type="entry name" value="Glyoxalase/Bleomycin resistance protein/Dihydroxybiphenyl dioxygenase"/>
    <property type="match status" value="1"/>
</dbReference>
<dbReference type="AlphaFoldDB" id="A0A1T5M741"/>
<organism evidence="2 3">
    <name type="scientific">Ohtaekwangia koreensis</name>
    <dbReference type="NCBI Taxonomy" id="688867"/>
    <lineage>
        <taxon>Bacteria</taxon>
        <taxon>Pseudomonadati</taxon>
        <taxon>Bacteroidota</taxon>
        <taxon>Cytophagia</taxon>
        <taxon>Cytophagales</taxon>
        <taxon>Fulvivirgaceae</taxon>
        <taxon>Ohtaekwangia</taxon>
    </lineage>
</organism>
<accession>A0A1T5M741</accession>
<dbReference type="Gene3D" id="3.10.180.10">
    <property type="entry name" value="2,3-Dihydroxybiphenyl 1,2-Dioxygenase, domain 1"/>
    <property type="match status" value="2"/>
</dbReference>
<dbReference type="CDD" id="cd08346">
    <property type="entry name" value="PcpA_N_like"/>
    <property type="match status" value="1"/>
</dbReference>
<gene>
    <name evidence="2" type="ORF">SAMN05660236_4640</name>
</gene>
<dbReference type="STRING" id="688867.SAMN05660236_4640"/>
<feature type="domain" description="VOC" evidence="1">
    <location>
        <begin position="181"/>
        <end position="300"/>
    </location>
</feature>
<sequence length="338" mass="38092">MDHVFTDFYSVKTFYYHQSKSFNKLKFMENKVLGIHHITAIAGNAKRNYEFYTTVLGLRMVKKTVNFDDPGTYHFYFGDEIGSPGTILTFFPWEGITTGKTGPGMATEIGYAVPEGSFDFWKRRFEQYSVKVTGSGERFGEQYLSFEDPDGLKLALIVPKQADSRKPWETQDVKANVATKGFHSITLTLRNVKATAAVLTDIFDYTLQAQDGNRYRYTTNAIENASVVDLIEATADVNSVGGSGTIHHVAFRVKDEAILMHFRDKVVKKGFNITQKIDRNYFFSLYFREPGGVLFELATDNPGFSVDEPVNELGKNLKLPAQYEADRAAIEKVLPALV</sequence>
<keyword evidence="3" id="KW-1185">Reference proteome</keyword>
<evidence type="ECO:0000313" key="2">
    <source>
        <dbReference type="EMBL" id="SKC84046.1"/>
    </source>
</evidence>
<dbReference type="CDD" id="cd08347">
    <property type="entry name" value="PcpA_C_like"/>
    <property type="match status" value="1"/>
</dbReference>
<dbReference type="Pfam" id="PF00903">
    <property type="entry name" value="Glyoxalase"/>
    <property type="match status" value="2"/>
</dbReference>
<feature type="domain" description="VOC" evidence="1">
    <location>
        <begin position="34"/>
        <end position="159"/>
    </location>
</feature>
<reference evidence="2 3" key="1">
    <citation type="submission" date="2017-02" db="EMBL/GenBank/DDBJ databases">
        <authorList>
            <person name="Peterson S.W."/>
        </authorList>
    </citation>
    <scope>NUCLEOTIDE SEQUENCE [LARGE SCALE GENOMIC DNA]</scope>
    <source>
        <strain evidence="2 3">DSM 25262</strain>
    </source>
</reference>
<dbReference type="PANTHER" id="PTHR36110">
    <property type="entry name" value="RING-CLEAVING DIOXYGENASE MHQE-RELATED"/>
    <property type="match status" value="1"/>
</dbReference>